<evidence type="ECO:0000313" key="2">
    <source>
        <dbReference type="Proteomes" id="UP001060215"/>
    </source>
</evidence>
<name>A0ACC0IAU9_9ERIC</name>
<sequence>MIMDFVSPLISATFRLSNWIATRIGYVLNLDQRVQSLTTAVQELKDVRDDLKRQIDVAELQGLTCTNQVKRWIERVNALQTEVSLITQLDVGQQMQSFWCCNNASCYSRYKLSKKTSKMVEDINELMQKGILDVTIADGSLPATVEEVPSRPTIGLESMLEKVRQFFREEDVGVIGIYGIGGVGKTTLLKHINNDFLTLTTHDFDIVIWVVVSKDAVAEKIQQAIGVRLGLSWDETESLEQRASKTYKVMKKKKFLLLLDDVWEGLDLEKIGIPLPNKENKCKVVFTTRSMDVCSDMDAHCKLKVEFLKENKSWQIFRDKVGRSEILNSPSIQSYAQTIIRKCGGLPLALITIGRAMSNKETEEEWKYAIEVLNKSPSKLRGMEDVFTLLKFSYDNLDNDTLRSCLLYCSLFPEDYSIEKEQLIEYWIGEGFFNSSNDGNVCNMGHDFIGSLKVACLLETGEEETQVKMHDVVRSFALWIASDCGKNEKTFIVQASAGLTEVPGVEKWEEAVRISLLDNGIIELSETPFCPCLSTLLLQWNNGLNKISNGFFQFMPALGVLDLSFTSLREIPGSINNLVELNHLDLSGTKLSTLPKELGCLTKLRHLDLQRTHYLITVPCEAISGLAQLRVLNFYYSTYGGWEQQGFETDNVSFSDLECLRHLTTIGITVTKLTTLKQLYGFNHLLKCIHYLYIKECEGLFYLQLSSAPGDGKSLRRLSINNCGDLKHLVIDQGAGKNWLPSLEVLSLYGLPNMTKVWRNPVSQGCLQSLRSISIWYCHNLKNISWISELPKLEMIYLFYCHEMEEVIGTEDEVIEEGSVAFPYLRIISIRDLPLLRSISQRAMDLPSLVRVAVIDCPKLKKLPLKASNIPTLWTVYGDKEWWDNLEWDEDAAMSPSRLPHFMET</sequence>
<evidence type="ECO:0000313" key="1">
    <source>
        <dbReference type="EMBL" id="KAI8022044.1"/>
    </source>
</evidence>
<keyword evidence="2" id="KW-1185">Reference proteome</keyword>
<proteinExistence type="predicted"/>
<protein>
    <submittedName>
        <fullName evidence="1">Disease resistance protein RPS2</fullName>
    </submittedName>
</protein>
<gene>
    <name evidence="1" type="ORF">LOK49_LG03G03024</name>
</gene>
<organism evidence="1 2">
    <name type="scientific">Camellia lanceoleosa</name>
    <dbReference type="NCBI Taxonomy" id="1840588"/>
    <lineage>
        <taxon>Eukaryota</taxon>
        <taxon>Viridiplantae</taxon>
        <taxon>Streptophyta</taxon>
        <taxon>Embryophyta</taxon>
        <taxon>Tracheophyta</taxon>
        <taxon>Spermatophyta</taxon>
        <taxon>Magnoliopsida</taxon>
        <taxon>eudicotyledons</taxon>
        <taxon>Gunneridae</taxon>
        <taxon>Pentapetalae</taxon>
        <taxon>asterids</taxon>
        <taxon>Ericales</taxon>
        <taxon>Theaceae</taxon>
        <taxon>Camellia</taxon>
    </lineage>
</organism>
<accession>A0ACC0IAU9</accession>
<dbReference type="Proteomes" id="UP001060215">
    <property type="component" value="Chromosome 6"/>
</dbReference>
<comment type="caution">
    <text evidence="1">The sequence shown here is derived from an EMBL/GenBank/DDBJ whole genome shotgun (WGS) entry which is preliminary data.</text>
</comment>
<dbReference type="EMBL" id="CM045763">
    <property type="protein sequence ID" value="KAI8022044.1"/>
    <property type="molecule type" value="Genomic_DNA"/>
</dbReference>
<reference evidence="1 2" key="1">
    <citation type="journal article" date="2022" name="Plant J.">
        <title>Chromosome-level genome of Camellia lanceoleosa provides a valuable resource for understanding genome evolution and self-incompatibility.</title>
        <authorList>
            <person name="Gong W."/>
            <person name="Xiao S."/>
            <person name="Wang L."/>
            <person name="Liao Z."/>
            <person name="Chang Y."/>
            <person name="Mo W."/>
            <person name="Hu G."/>
            <person name="Li W."/>
            <person name="Zhao G."/>
            <person name="Zhu H."/>
            <person name="Hu X."/>
            <person name="Ji K."/>
            <person name="Xiang X."/>
            <person name="Song Q."/>
            <person name="Yuan D."/>
            <person name="Jin S."/>
            <person name="Zhang L."/>
        </authorList>
    </citation>
    <scope>NUCLEOTIDE SEQUENCE [LARGE SCALE GENOMIC DNA]</scope>
    <source>
        <strain evidence="1">SQ_2022a</strain>
    </source>
</reference>